<name>A0A1M6DCV3_9VIBR</name>
<dbReference type="AlphaFoldDB" id="A0A1M6DCV3"/>
<dbReference type="RefSeq" id="WP_073605786.1">
    <property type="nucleotide sequence ID" value="NZ_FQXZ01000046.1"/>
</dbReference>
<keyword evidence="2 5" id="KW-0560">Oxidoreductase</keyword>
<dbReference type="InterPro" id="IPR002347">
    <property type="entry name" value="SDR_fam"/>
</dbReference>
<dbReference type="STRING" id="1216006.VA7868_04192"/>
<evidence type="ECO:0000256" key="2">
    <source>
        <dbReference type="ARBA" id="ARBA00023002"/>
    </source>
</evidence>
<organism evidence="5 6">
    <name type="scientific">Vibrio aerogenes CECT 7868</name>
    <dbReference type="NCBI Taxonomy" id="1216006"/>
    <lineage>
        <taxon>Bacteria</taxon>
        <taxon>Pseudomonadati</taxon>
        <taxon>Pseudomonadota</taxon>
        <taxon>Gammaproteobacteria</taxon>
        <taxon>Vibrionales</taxon>
        <taxon>Vibrionaceae</taxon>
        <taxon>Vibrio</taxon>
    </lineage>
</organism>
<dbReference type="InterPro" id="IPR051019">
    <property type="entry name" value="VLCFA-Steroid_DH"/>
</dbReference>
<dbReference type="Proteomes" id="UP000184608">
    <property type="component" value="Unassembled WGS sequence"/>
</dbReference>
<dbReference type="Pfam" id="PF00106">
    <property type="entry name" value="adh_short"/>
    <property type="match status" value="1"/>
</dbReference>
<comment type="similarity">
    <text evidence="1 3">Belongs to the short-chain dehydrogenases/reductases (SDR) family.</text>
</comment>
<protein>
    <submittedName>
        <fullName evidence="5">Serine 3-dehydrogenase</fullName>
        <ecNumber evidence="5">1.1.1.276</ecNumber>
    </submittedName>
</protein>
<dbReference type="PRINTS" id="PR00080">
    <property type="entry name" value="SDRFAMILY"/>
</dbReference>
<dbReference type="Gene3D" id="3.40.50.720">
    <property type="entry name" value="NAD(P)-binding Rossmann-like Domain"/>
    <property type="match status" value="1"/>
</dbReference>
<dbReference type="PRINTS" id="PR00081">
    <property type="entry name" value="GDHRDH"/>
</dbReference>
<gene>
    <name evidence="5" type="primary">sdh_2</name>
    <name evidence="5" type="ORF">VA7868_04192</name>
</gene>
<dbReference type="InterPro" id="IPR036291">
    <property type="entry name" value="NAD(P)-bd_dom_sf"/>
</dbReference>
<proteinExistence type="inferred from homology"/>
<accession>A0A1M6DCV3</accession>
<dbReference type="OrthoDB" id="9810734at2"/>
<dbReference type="GO" id="GO:0031132">
    <property type="term" value="F:serine 3-dehydrogenase activity"/>
    <property type="evidence" value="ECO:0007669"/>
    <property type="project" value="UniProtKB-EC"/>
</dbReference>
<dbReference type="InterPro" id="IPR057326">
    <property type="entry name" value="KR_dom"/>
</dbReference>
<sequence length="263" mass="28259">MNSQHRALITGASGGIGMALARIHAAQGGDLVLVARSEDKLNQLKAELTTQYAVDVVVIVADLSQPGAAAAIYSQTQAADLQIDILINNAGFGGHGYFHQRDAATEMAMIQVNIASLTQLTHCYLPDMVARGQGRVLNVSSVASFFPGPLMAVYYATKAYVTSFSLALAEELTGKGVTVTALCPGPVDTGFIRTGQLENVAVFQQARSAESVARTGYRAMIRGQLIAFDHIKYKCLVNWIAPLLPRRLTLKLSRLVMARSKHQ</sequence>
<dbReference type="SMART" id="SM00822">
    <property type="entry name" value="PKS_KR"/>
    <property type="match status" value="1"/>
</dbReference>
<feature type="domain" description="Ketoreductase" evidence="4">
    <location>
        <begin position="5"/>
        <end position="188"/>
    </location>
</feature>
<dbReference type="PIRSF" id="PIRSF000126">
    <property type="entry name" value="11-beta-HSD1"/>
    <property type="match status" value="1"/>
</dbReference>
<evidence type="ECO:0000259" key="4">
    <source>
        <dbReference type="SMART" id="SM00822"/>
    </source>
</evidence>
<evidence type="ECO:0000313" key="6">
    <source>
        <dbReference type="Proteomes" id="UP000184608"/>
    </source>
</evidence>
<dbReference type="PANTHER" id="PTHR43899">
    <property type="entry name" value="RH59310P"/>
    <property type="match status" value="1"/>
</dbReference>
<reference evidence="5 6" key="1">
    <citation type="submission" date="2016-11" db="EMBL/GenBank/DDBJ databases">
        <authorList>
            <person name="Jaros S."/>
            <person name="Januszkiewicz K."/>
            <person name="Wedrychowicz H."/>
        </authorList>
    </citation>
    <scope>NUCLEOTIDE SEQUENCE [LARGE SCALE GENOMIC DNA]</scope>
    <source>
        <strain evidence="5 6">CECT 7868</strain>
    </source>
</reference>
<dbReference type="SUPFAM" id="SSF51735">
    <property type="entry name" value="NAD(P)-binding Rossmann-fold domains"/>
    <property type="match status" value="1"/>
</dbReference>
<evidence type="ECO:0000256" key="3">
    <source>
        <dbReference type="RuleBase" id="RU000363"/>
    </source>
</evidence>
<dbReference type="EMBL" id="FQXZ01000046">
    <property type="protein sequence ID" value="SHI71000.1"/>
    <property type="molecule type" value="Genomic_DNA"/>
</dbReference>
<evidence type="ECO:0000313" key="5">
    <source>
        <dbReference type="EMBL" id="SHI71000.1"/>
    </source>
</evidence>
<dbReference type="PANTHER" id="PTHR43899:SF13">
    <property type="entry name" value="RH59310P"/>
    <property type="match status" value="1"/>
</dbReference>
<keyword evidence="6" id="KW-1185">Reference proteome</keyword>
<dbReference type="EC" id="1.1.1.276" evidence="5"/>
<evidence type="ECO:0000256" key="1">
    <source>
        <dbReference type="ARBA" id="ARBA00006484"/>
    </source>
</evidence>